<reference evidence="1 2" key="1">
    <citation type="journal article" date="2023" name="Plants (Basel)">
        <title>Bridging the Gap: Combining Genomics and Transcriptomics Approaches to Understand Stylosanthes scabra, an Orphan Legume from the Brazilian Caatinga.</title>
        <authorList>
            <person name="Ferreira-Neto J.R.C."/>
            <person name="da Silva M.D."/>
            <person name="Binneck E."/>
            <person name="de Melo N.F."/>
            <person name="da Silva R.H."/>
            <person name="de Melo A.L.T.M."/>
            <person name="Pandolfi V."/>
            <person name="Bustamante F.O."/>
            <person name="Brasileiro-Vidal A.C."/>
            <person name="Benko-Iseppon A.M."/>
        </authorList>
    </citation>
    <scope>NUCLEOTIDE SEQUENCE [LARGE SCALE GENOMIC DNA]</scope>
    <source>
        <tissue evidence="1">Leaves</tissue>
    </source>
</reference>
<sequence>MEFGKRILEDNPSTSIQISEVSSQGAVLALDKLRTGKKTVKIIDEVMLMKK</sequence>
<comment type="caution">
    <text evidence="1">The sequence shown here is derived from an EMBL/GenBank/DDBJ whole genome shotgun (WGS) entry which is preliminary data.</text>
</comment>
<proteinExistence type="predicted"/>
<dbReference type="EMBL" id="JASCZI010212954">
    <property type="protein sequence ID" value="MED6200610.1"/>
    <property type="molecule type" value="Genomic_DNA"/>
</dbReference>
<dbReference type="Proteomes" id="UP001341840">
    <property type="component" value="Unassembled WGS sequence"/>
</dbReference>
<name>A0ABU6XT34_9FABA</name>
<protein>
    <submittedName>
        <fullName evidence="1">Uncharacterized protein</fullName>
    </submittedName>
</protein>
<gene>
    <name evidence="1" type="ORF">PIB30_086863</name>
</gene>
<evidence type="ECO:0000313" key="2">
    <source>
        <dbReference type="Proteomes" id="UP001341840"/>
    </source>
</evidence>
<keyword evidence="2" id="KW-1185">Reference proteome</keyword>
<accession>A0ABU6XT34</accession>
<organism evidence="1 2">
    <name type="scientific">Stylosanthes scabra</name>
    <dbReference type="NCBI Taxonomy" id="79078"/>
    <lineage>
        <taxon>Eukaryota</taxon>
        <taxon>Viridiplantae</taxon>
        <taxon>Streptophyta</taxon>
        <taxon>Embryophyta</taxon>
        <taxon>Tracheophyta</taxon>
        <taxon>Spermatophyta</taxon>
        <taxon>Magnoliopsida</taxon>
        <taxon>eudicotyledons</taxon>
        <taxon>Gunneridae</taxon>
        <taxon>Pentapetalae</taxon>
        <taxon>rosids</taxon>
        <taxon>fabids</taxon>
        <taxon>Fabales</taxon>
        <taxon>Fabaceae</taxon>
        <taxon>Papilionoideae</taxon>
        <taxon>50 kb inversion clade</taxon>
        <taxon>dalbergioids sensu lato</taxon>
        <taxon>Dalbergieae</taxon>
        <taxon>Pterocarpus clade</taxon>
        <taxon>Stylosanthes</taxon>
    </lineage>
</organism>
<feature type="non-terminal residue" evidence="1">
    <location>
        <position position="51"/>
    </location>
</feature>
<evidence type="ECO:0000313" key="1">
    <source>
        <dbReference type="EMBL" id="MED6200610.1"/>
    </source>
</evidence>